<dbReference type="PANTHER" id="PTHR32114">
    <property type="entry name" value="ABC TRANSPORTER ABCH.3"/>
    <property type="match status" value="1"/>
</dbReference>
<keyword evidence="4" id="KW-0175">Coiled coil</keyword>
<dbReference type="Proteomes" id="UP000184476">
    <property type="component" value="Unassembled WGS sequence"/>
</dbReference>
<evidence type="ECO:0000313" key="7">
    <source>
        <dbReference type="Proteomes" id="UP000184476"/>
    </source>
</evidence>
<evidence type="ECO:0000313" key="6">
    <source>
        <dbReference type="EMBL" id="SHE41397.1"/>
    </source>
</evidence>
<feature type="coiled-coil region" evidence="4">
    <location>
        <begin position="215"/>
        <end position="248"/>
    </location>
</feature>
<dbReference type="GO" id="GO:0006302">
    <property type="term" value="P:double-strand break repair"/>
    <property type="evidence" value="ECO:0007669"/>
    <property type="project" value="InterPro"/>
</dbReference>
<evidence type="ECO:0000256" key="3">
    <source>
        <dbReference type="ARBA" id="ARBA00013368"/>
    </source>
</evidence>
<dbReference type="SUPFAM" id="SSF52540">
    <property type="entry name" value="P-loop containing nucleoside triphosphate hydrolases"/>
    <property type="match status" value="1"/>
</dbReference>
<evidence type="ECO:0000256" key="2">
    <source>
        <dbReference type="ARBA" id="ARBA00011322"/>
    </source>
</evidence>
<dbReference type="InterPro" id="IPR027417">
    <property type="entry name" value="P-loop_NTPase"/>
</dbReference>
<keyword evidence="7" id="KW-1185">Reference proteome</keyword>
<evidence type="ECO:0000259" key="5">
    <source>
        <dbReference type="Pfam" id="PF13476"/>
    </source>
</evidence>
<name>A0A1M4TAX4_9BACL</name>
<feature type="coiled-coil region" evidence="4">
    <location>
        <begin position="164"/>
        <end position="191"/>
    </location>
</feature>
<feature type="domain" description="Rad50/SbcC-type AAA" evidence="5">
    <location>
        <begin position="6"/>
        <end position="257"/>
    </location>
</feature>
<comment type="subunit">
    <text evidence="2">Heterodimer of SbcC and SbcD.</text>
</comment>
<dbReference type="PANTHER" id="PTHR32114:SF2">
    <property type="entry name" value="ABC TRANSPORTER ABCH.3"/>
    <property type="match status" value="1"/>
</dbReference>
<evidence type="ECO:0000256" key="1">
    <source>
        <dbReference type="ARBA" id="ARBA00006930"/>
    </source>
</evidence>
<accession>A0A1M4TAX4</accession>
<dbReference type="AlphaFoldDB" id="A0A1M4TAX4"/>
<dbReference type="GO" id="GO:0016887">
    <property type="term" value="F:ATP hydrolysis activity"/>
    <property type="evidence" value="ECO:0007669"/>
    <property type="project" value="InterPro"/>
</dbReference>
<proteinExistence type="inferred from homology"/>
<dbReference type="EMBL" id="FQVL01000001">
    <property type="protein sequence ID" value="SHE41397.1"/>
    <property type="molecule type" value="Genomic_DNA"/>
</dbReference>
<sequence>MSYFQRLVLENFQSHEYTELHFVEGLNVLVGPSDSGKSSVLRALRWVLFNQPRGSDFIREGAQQCRVSLTLFDGTEIIRIRGQKKALNRYILRRPGQPEQVLESLGTGPHPLILQAHGMYSLDGDTYVQIGSQLDPPFLLAESGGKKANLIGRISGAHWIDLALKKMKQKQNSLRTTLRQLEQQEAEIQDKLLPYENLTKLEDQLTSASERFLTLGNKRKRLHKLQELNKKYKQMKKEKQQILQLLDRFHQLPDLEQRVFYCEQQHWRLIQWKQIYLRYQQLREDQQKYRSKIDQTANIPTAEKRVQYVEGIFSTLAKLNRLYQQWSQFSQEKFQYMGVQEHTAQIGEADSKLQHLVHKHERLIELQALAARSKSYRHNRASIESRLQQTKESDHWNQRFQACEVKYQQLLTLRKITSAYHDNQNRLILGKKFIHDKQVELELFTTQYMDLLEQIGRCPTCGAAVHEASIEHVLG</sequence>
<gene>
    <name evidence="6" type="ORF">SAMN05444392_101383</name>
</gene>
<protein>
    <recommendedName>
        <fullName evidence="3">Nuclease SbcCD subunit C</fullName>
    </recommendedName>
</protein>
<reference evidence="6 7" key="1">
    <citation type="submission" date="2016-11" db="EMBL/GenBank/DDBJ databases">
        <authorList>
            <person name="Jaros S."/>
            <person name="Januszkiewicz K."/>
            <person name="Wedrychowicz H."/>
        </authorList>
    </citation>
    <scope>NUCLEOTIDE SEQUENCE [LARGE SCALE GENOMIC DNA]</scope>
    <source>
        <strain evidence="6 7">DSM 44666</strain>
    </source>
</reference>
<organism evidence="6 7">
    <name type="scientific">Seinonella peptonophila</name>
    <dbReference type="NCBI Taxonomy" id="112248"/>
    <lineage>
        <taxon>Bacteria</taxon>
        <taxon>Bacillati</taxon>
        <taxon>Bacillota</taxon>
        <taxon>Bacilli</taxon>
        <taxon>Bacillales</taxon>
        <taxon>Thermoactinomycetaceae</taxon>
        <taxon>Seinonella</taxon>
    </lineage>
</organism>
<dbReference type="RefSeq" id="WP_073151093.1">
    <property type="nucleotide sequence ID" value="NZ_FQVL01000001.1"/>
</dbReference>
<evidence type="ECO:0000256" key="4">
    <source>
        <dbReference type="SAM" id="Coils"/>
    </source>
</evidence>
<dbReference type="InterPro" id="IPR038729">
    <property type="entry name" value="Rad50/SbcC_AAA"/>
</dbReference>
<dbReference type="OrthoDB" id="267455at2"/>
<dbReference type="Gene3D" id="3.40.50.300">
    <property type="entry name" value="P-loop containing nucleotide triphosphate hydrolases"/>
    <property type="match status" value="1"/>
</dbReference>
<comment type="similarity">
    <text evidence="1">Belongs to the SMC family. SbcC subfamily.</text>
</comment>
<dbReference type="STRING" id="112248.SAMN05444392_101383"/>
<dbReference type="Pfam" id="PF13476">
    <property type="entry name" value="AAA_23"/>
    <property type="match status" value="1"/>
</dbReference>